<reference evidence="1 2" key="1">
    <citation type="submission" date="2017-01" db="EMBL/GenBank/DDBJ databases">
        <authorList>
            <person name="Mah S.A."/>
            <person name="Swanson W.J."/>
            <person name="Moy G.W."/>
            <person name="Vacquier V.D."/>
        </authorList>
    </citation>
    <scope>NUCLEOTIDE SEQUENCE [LARGE SCALE GENOMIC DNA]</scope>
    <source>
        <strain evidence="1 2">DSM 26375</strain>
    </source>
</reference>
<organism evidence="1 2">
    <name type="scientific">Gemmobacter megaterium</name>
    <dbReference type="NCBI Taxonomy" id="1086013"/>
    <lineage>
        <taxon>Bacteria</taxon>
        <taxon>Pseudomonadati</taxon>
        <taxon>Pseudomonadota</taxon>
        <taxon>Alphaproteobacteria</taxon>
        <taxon>Rhodobacterales</taxon>
        <taxon>Paracoccaceae</taxon>
        <taxon>Gemmobacter</taxon>
    </lineage>
</organism>
<evidence type="ECO:0008006" key="3">
    <source>
        <dbReference type="Google" id="ProtNLM"/>
    </source>
</evidence>
<accession>A0A1N7N4A1</accession>
<evidence type="ECO:0000313" key="2">
    <source>
        <dbReference type="Proteomes" id="UP000186141"/>
    </source>
</evidence>
<protein>
    <recommendedName>
        <fullName evidence="3">Winged helix-turn-helix domain-containing protein</fullName>
    </recommendedName>
</protein>
<dbReference type="AlphaFoldDB" id="A0A1N7N4A1"/>
<dbReference type="RefSeq" id="WP_229740479.1">
    <property type="nucleotide sequence ID" value="NZ_BMEH01000003.1"/>
</dbReference>
<dbReference type="PANTHER" id="PTHR30528:SF0">
    <property type="entry name" value="CYTOPLASMIC PROTEIN"/>
    <property type="match status" value="1"/>
</dbReference>
<proteinExistence type="predicted"/>
<sequence>MPTCYLWDMTQPVLPNALARRLFLHRHALAEAPTGPAAGEDLAALIRRIGFVQVDSITTVERAHHMILFSRRQTYRPPALKRLLERDRALWEHWTHDASVLPVETFPYWKHRFARDSARLHANWRRWFRDGYEAQFDTILNRIATDGPVTSSDVGEGEARGKGGWWDWHPSKTALEWLWRTGQLAITRRDGFQKVYDLTERVLPDRLLRTEVPFEAKVDWACSTALDHLGFATASELQAYWNAIPPDAVKPWVAAAVARGEVLEIAVQGADGTLRKAFARPDVRDAAESAPTPTSRLRLLSPFDPALRDRKRTEFLFGFYYRIEVFVPEARRRWGYYVFPALEGDRLVGRVDAKAHRTENTLRVRAYWPEAGQRLTRARGEKLDAELHRLARFAGCERVEYLPGWQRDHLHA</sequence>
<dbReference type="InterPro" id="IPR009351">
    <property type="entry name" value="AlkZ-like"/>
</dbReference>
<keyword evidence="2" id="KW-1185">Reference proteome</keyword>
<dbReference type="Pfam" id="PF06224">
    <property type="entry name" value="AlkZ-like"/>
    <property type="match status" value="1"/>
</dbReference>
<gene>
    <name evidence="1" type="ORF">SAMN05421774_103116</name>
</gene>
<dbReference type="EMBL" id="FTOT01000003">
    <property type="protein sequence ID" value="SIS93192.1"/>
    <property type="molecule type" value="Genomic_DNA"/>
</dbReference>
<name>A0A1N7N4A1_9RHOB</name>
<evidence type="ECO:0000313" key="1">
    <source>
        <dbReference type="EMBL" id="SIS93192.1"/>
    </source>
</evidence>
<dbReference type="PANTHER" id="PTHR30528">
    <property type="entry name" value="CYTOPLASMIC PROTEIN"/>
    <property type="match status" value="1"/>
</dbReference>
<dbReference type="Proteomes" id="UP000186141">
    <property type="component" value="Unassembled WGS sequence"/>
</dbReference>